<evidence type="ECO:0000313" key="3">
    <source>
        <dbReference type="Proteomes" id="UP000006190"/>
    </source>
</evidence>
<dbReference type="InterPro" id="IPR050744">
    <property type="entry name" value="AI-2_Isomerase_LsrG"/>
</dbReference>
<protein>
    <recommendedName>
        <fullName evidence="1">ABM domain-containing protein</fullName>
    </recommendedName>
</protein>
<dbReference type="HOGENOM" id="CLU_154488_2_0_9"/>
<accession>H3NJF8</accession>
<dbReference type="RefSeq" id="WP_006309132.1">
    <property type="nucleotide sequence ID" value="NZ_JH601133.1"/>
</dbReference>
<dbReference type="AlphaFoldDB" id="H3NJF8"/>
<sequence length="102" mass="11345">MNRYSVYGSITAQPGKGEELQGYLLEAARGMEALDSCYCYIVGIHEEEPDAVYVFEVWENQDAHQASLQLPVFQQLIEKAKPIIAGMNDYPNLTIIGGKASF</sequence>
<dbReference type="EMBL" id="AGEG01000013">
    <property type="protein sequence ID" value="EHR36771.1"/>
    <property type="molecule type" value="Genomic_DNA"/>
</dbReference>
<dbReference type="OrthoDB" id="165368at2"/>
<keyword evidence="3" id="KW-1185">Reference proteome</keyword>
<name>H3NJF8_9LACT</name>
<dbReference type="InterPro" id="IPR011008">
    <property type="entry name" value="Dimeric_a/b-barrel"/>
</dbReference>
<evidence type="ECO:0000259" key="1">
    <source>
        <dbReference type="PROSITE" id="PS51725"/>
    </source>
</evidence>
<feature type="domain" description="ABM" evidence="1">
    <location>
        <begin position="4"/>
        <end position="93"/>
    </location>
</feature>
<dbReference type="Proteomes" id="UP000006190">
    <property type="component" value="Unassembled WGS sequence"/>
</dbReference>
<reference evidence="2 3" key="1">
    <citation type="submission" date="2012-01" db="EMBL/GenBank/DDBJ databases">
        <title>The Genome Sequence of Facklamia languida CCUG 37842.</title>
        <authorList>
            <consortium name="The Broad Institute Genome Sequencing Platform"/>
            <person name="Earl A."/>
            <person name="Ward D."/>
            <person name="Feldgarden M."/>
            <person name="Gevers D."/>
            <person name="Huys G."/>
            <person name="Young S.K."/>
            <person name="Zeng Q."/>
            <person name="Gargeya S."/>
            <person name="Fitzgerald M."/>
            <person name="Haas B."/>
            <person name="Abouelleil A."/>
            <person name="Alvarado L."/>
            <person name="Arachchi H.M."/>
            <person name="Berlin A."/>
            <person name="Chapman S.B."/>
            <person name="Gearin G."/>
            <person name="Goldberg J."/>
            <person name="Griggs A."/>
            <person name="Gujja S."/>
            <person name="Hansen M."/>
            <person name="Heiman D."/>
            <person name="Howarth C."/>
            <person name="Larimer J."/>
            <person name="Lui A."/>
            <person name="MacDonald P.J.P."/>
            <person name="McCowen C."/>
            <person name="Montmayeur A."/>
            <person name="Murphy C."/>
            <person name="Neiman D."/>
            <person name="Pearson M."/>
            <person name="Priest M."/>
            <person name="Roberts A."/>
            <person name="Saif S."/>
            <person name="Shea T."/>
            <person name="Sisk P."/>
            <person name="Stolte C."/>
            <person name="Sykes S."/>
            <person name="Wortman J."/>
            <person name="Nusbaum C."/>
            <person name="Birren B."/>
        </authorList>
    </citation>
    <scope>NUCLEOTIDE SEQUENCE [LARGE SCALE GENOMIC DNA]</scope>
    <source>
        <strain evidence="2 3">CCUG 37842</strain>
    </source>
</reference>
<dbReference type="Pfam" id="PF03992">
    <property type="entry name" value="ABM"/>
    <property type="match status" value="1"/>
</dbReference>
<dbReference type="GO" id="GO:0003824">
    <property type="term" value="F:catalytic activity"/>
    <property type="evidence" value="ECO:0007669"/>
    <property type="project" value="TreeGrafter"/>
</dbReference>
<dbReference type="eggNOG" id="COG1359">
    <property type="taxonomic scope" value="Bacteria"/>
</dbReference>
<gene>
    <name evidence="2" type="ORF">HMPREF9708_00997</name>
</gene>
<dbReference type="Gene3D" id="3.30.70.100">
    <property type="match status" value="1"/>
</dbReference>
<dbReference type="PANTHER" id="PTHR33336:SF14">
    <property type="entry name" value="ANTIBIOTIC BIOSYNTHESIS MONOOXYGENASE"/>
    <property type="match status" value="1"/>
</dbReference>
<dbReference type="PATRIC" id="fig|883113.3.peg.991"/>
<dbReference type="PROSITE" id="PS51725">
    <property type="entry name" value="ABM"/>
    <property type="match status" value="1"/>
</dbReference>
<dbReference type="SUPFAM" id="SSF54909">
    <property type="entry name" value="Dimeric alpha+beta barrel"/>
    <property type="match status" value="1"/>
</dbReference>
<dbReference type="STRING" id="883113.HMPREF9708_00997"/>
<comment type="caution">
    <text evidence="2">The sequence shown here is derived from an EMBL/GenBank/DDBJ whole genome shotgun (WGS) entry which is preliminary data.</text>
</comment>
<proteinExistence type="predicted"/>
<dbReference type="InterPro" id="IPR007138">
    <property type="entry name" value="ABM_dom"/>
</dbReference>
<dbReference type="PANTHER" id="PTHR33336">
    <property type="entry name" value="QUINOL MONOOXYGENASE YGIN-RELATED"/>
    <property type="match status" value="1"/>
</dbReference>
<organism evidence="2 3">
    <name type="scientific">Facklamia languida CCUG 37842</name>
    <dbReference type="NCBI Taxonomy" id="883113"/>
    <lineage>
        <taxon>Bacteria</taxon>
        <taxon>Bacillati</taxon>
        <taxon>Bacillota</taxon>
        <taxon>Bacilli</taxon>
        <taxon>Lactobacillales</taxon>
        <taxon>Aerococcaceae</taxon>
        <taxon>Facklamia</taxon>
    </lineage>
</organism>
<evidence type="ECO:0000313" key="2">
    <source>
        <dbReference type="EMBL" id="EHR36771.1"/>
    </source>
</evidence>